<dbReference type="RefSeq" id="WP_380424133.1">
    <property type="nucleotide sequence ID" value="NZ_JBHRZV010000002.1"/>
</dbReference>
<name>A0ABV8CSN5_9STRE</name>
<keyword evidence="1" id="KW-0812">Transmembrane</keyword>
<sequence>MKTLRRLILAYPMQSFLLLYNTGVFAWLQTNGGNIAERLGLRSDWMDLILESIRILAGNSLTTVQGIIGQSGWTWFILSMVALLIFNFLKGVLKLILFCVIVGLGFYLVSQNLHLLNQIG</sequence>
<dbReference type="EMBL" id="JBHRZV010000002">
    <property type="protein sequence ID" value="MFC3927045.1"/>
    <property type="molecule type" value="Genomic_DNA"/>
</dbReference>
<gene>
    <name evidence="2" type="ORF">ACFORF_00140</name>
</gene>
<protein>
    <submittedName>
        <fullName evidence="2">Uncharacterized protein</fullName>
    </submittedName>
</protein>
<feature type="transmembrane region" description="Helical" evidence="1">
    <location>
        <begin position="92"/>
        <end position="110"/>
    </location>
</feature>
<reference evidence="3" key="1">
    <citation type="journal article" date="2019" name="Int. J. Syst. Evol. Microbiol.">
        <title>The Global Catalogue of Microorganisms (GCM) 10K type strain sequencing project: providing services to taxonomists for standard genome sequencing and annotation.</title>
        <authorList>
            <consortium name="The Broad Institute Genomics Platform"/>
            <consortium name="The Broad Institute Genome Sequencing Center for Infectious Disease"/>
            <person name="Wu L."/>
            <person name="Ma J."/>
        </authorList>
    </citation>
    <scope>NUCLEOTIDE SEQUENCE [LARGE SCALE GENOMIC DNA]</scope>
    <source>
        <strain evidence="3">CCUG 67170</strain>
    </source>
</reference>
<accession>A0ABV8CSN5</accession>
<feature type="transmembrane region" description="Helical" evidence="1">
    <location>
        <begin position="67"/>
        <end position="85"/>
    </location>
</feature>
<evidence type="ECO:0000313" key="2">
    <source>
        <dbReference type="EMBL" id="MFC3927045.1"/>
    </source>
</evidence>
<dbReference type="Proteomes" id="UP001595807">
    <property type="component" value="Unassembled WGS sequence"/>
</dbReference>
<keyword evidence="1" id="KW-0472">Membrane</keyword>
<keyword evidence="3" id="KW-1185">Reference proteome</keyword>
<evidence type="ECO:0000256" key="1">
    <source>
        <dbReference type="SAM" id="Phobius"/>
    </source>
</evidence>
<keyword evidence="1" id="KW-1133">Transmembrane helix</keyword>
<organism evidence="2 3">
    <name type="scientific">Streptococcus caprae</name>
    <dbReference type="NCBI Taxonomy" id="1640501"/>
    <lineage>
        <taxon>Bacteria</taxon>
        <taxon>Bacillati</taxon>
        <taxon>Bacillota</taxon>
        <taxon>Bacilli</taxon>
        <taxon>Lactobacillales</taxon>
        <taxon>Streptococcaceae</taxon>
        <taxon>Streptococcus</taxon>
    </lineage>
</organism>
<proteinExistence type="predicted"/>
<evidence type="ECO:0000313" key="3">
    <source>
        <dbReference type="Proteomes" id="UP001595807"/>
    </source>
</evidence>
<feature type="transmembrane region" description="Helical" evidence="1">
    <location>
        <begin position="7"/>
        <end position="28"/>
    </location>
</feature>
<comment type="caution">
    <text evidence="2">The sequence shown here is derived from an EMBL/GenBank/DDBJ whole genome shotgun (WGS) entry which is preliminary data.</text>
</comment>